<proteinExistence type="predicted"/>
<accession>A0ACC6P7D8</accession>
<dbReference type="EMBL" id="JBBKAR010000006">
    <property type="protein sequence ID" value="MEJ8302830.1"/>
    <property type="molecule type" value="Genomic_DNA"/>
</dbReference>
<reference evidence="1" key="1">
    <citation type="submission" date="2024-03" db="EMBL/GenBank/DDBJ databases">
        <title>Whole genome sequecning of epiphytes from Marcgravia umbellata leaves.</title>
        <authorList>
            <person name="Kumar G."/>
            <person name="Savka M.A."/>
        </authorList>
    </citation>
    <scope>NUCLEOTIDE SEQUENCE</scope>
    <source>
        <strain evidence="1">RIT_BL5</strain>
    </source>
</reference>
<organism evidence="1 2">
    <name type="scientific">Saccharibacillus sacchari</name>
    <dbReference type="NCBI Taxonomy" id="456493"/>
    <lineage>
        <taxon>Bacteria</taxon>
        <taxon>Bacillati</taxon>
        <taxon>Bacillota</taxon>
        <taxon>Bacilli</taxon>
        <taxon>Bacillales</taxon>
        <taxon>Paenibacillaceae</taxon>
        <taxon>Saccharibacillus</taxon>
    </lineage>
</organism>
<evidence type="ECO:0000313" key="2">
    <source>
        <dbReference type="Proteomes" id="UP001380953"/>
    </source>
</evidence>
<name>A0ACC6P7D8_9BACL</name>
<evidence type="ECO:0000313" key="1">
    <source>
        <dbReference type="EMBL" id="MEJ8302830.1"/>
    </source>
</evidence>
<gene>
    <name evidence="1" type="ORF">WKI47_02760</name>
</gene>
<keyword evidence="2" id="KW-1185">Reference proteome</keyword>
<protein>
    <submittedName>
        <fullName evidence="1">Uncharacterized protein</fullName>
    </submittedName>
</protein>
<sequence>MLDIQDLLPYLFSISLLLILRYFYLLFLYGGLSFTWFIAGNYDYRNYFNLIPAPHGTDAPSRLSRMIRRREAPDDDGGDCFSSCDDVYSNSRGGATTWNKATYSQKDSFSARKEVSF</sequence>
<dbReference type="Proteomes" id="UP001380953">
    <property type="component" value="Unassembled WGS sequence"/>
</dbReference>
<comment type="caution">
    <text evidence="1">The sequence shown here is derived from an EMBL/GenBank/DDBJ whole genome shotgun (WGS) entry which is preliminary data.</text>
</comment>